<gene>
    <name evidence="1" type="ORF">GALMADRAFT_559327</name>
</gene>
<dbReference type="Proteomes" id="UP000027222">
    <property type="component" value="Unassembled WGS sequence"/>
</dbReference>
<organism evidence="1 2">
    <name type="scientific">Galerina marginata (strain CBS 339.88)</name>
    <dbReference type="NCBI Taxonomy" id="685588"/>
    <lineage>
        <taxon>Eukaryota</taxon>
        <taxon>Fungi</taxon>
        <taxon>Dikarya</taxon>
        <taxon>Basidiomycota</taxon>
        <taxon>Agaricomycotina</taxon>
        <taxon>Agaricomycetes</taxon>
        <taxon>Agaricomycetidae</taxon>
        <taxon>Agaricales</taxon>
        <taxon>Agaricineae</taxon>
        <taxon>Strophariaceae</taxon>
        <taxon>Galerina</taxon>
    </lineage>
</organism>
<dbReference type="AlphaFoldDB" id="A0A067SUS7"/>
<proteinExistence type="predicted"/>
<protein>
    <submittedName>
        <fullName evidence="1">Uncharacterized protein</fullName>
    </submittedName>
</protein>
<reference evidence="2" key="1">
    <citation type="journal article" date="2014" name="Proc. Natl. Acad. Sci. U.S.A.">
        <title>Extensive sampling of basidiomycete genomes demonstrates inadequacy of the white-rot/brown-rot paradigm for wood decay fungi.</title>
        <authorList>
            <person name="Riley R."/>
            <person name="Salamov A.A."/>
            <person name="Brown D.W."/>
            <person name="Nagy L.G."/>
            <person name="Floudas D."/>
            <person name="Held B.W."/>
            <person name="Levasseur A."/>
            <person name="Lombard V."/>
            <person name="Morin E."/>
            <person name="Otillar R."/>
            <person name="Lindquist E.A."/>
            <person name="Sun H."/>
            <person name="LaButti K.M."/>
            <person name="Schmutz J."/>
            <person name="Jabbour D."/>
            <person name="Luo H."/>
            <person name="Baker S.E."/>
            <person name="Pisabarro A.G."/>
            <person name="Walton J.D."/>
            <person name="Blanchette R.A."/>
            <person name="Henrissat B."/>
            <person name="Martin F."/>
            <person name="Cullen D."/>
            <person name="Hibbett D.S."/>
            <person name="Grigoriev I.V."/>
        </authorList>
    </citation>
    <scope>NUCLEOTIDE SEQUENCE [LARGE SCALE GENOMIC DNA]</scope>
    <source>
        <strain evidence="2">CBS 339.88</strain>
    </source>
</reference>
<evidence type="ECO:0000313" key="1">
    <source>
        <dbReference type="EMBL" id="KDR74646.1"/>
    </source>
</evidence>
<keyword evidence="2" id="KW-1185">Reference proteome</keyword>
<dbReference type="HOGENOM" id="CLU_2346825_0_0_1"/>
<accession>A0A067SUS7</accession>
<evidence type="ECO:0000313" key="2">
    <source>
        <dbReference type="Proteomes" id="UP000027222"/>
    </source>
</evidence>
<sequence length="97" mass="10431">MSSTKTGWHICNSRPTAALISTILLAVCLRDFVVGGVAFPKCPRMQVECSANSICRFVCQCRHTTRKGGARCCNLLFDRLAAGLANVNKERGGAKDG</sequence>
<name>A0A067SUS7_GALM3</name>
<dbReference type="EMBL" id="KL142382">
    <property type="protein sequence ID" value="KDR74646.1"/>
    <property type="molecule type" value="Genomic_DNA"/>
</dbReference>